<dbReference type="STRING" id="34691.A0A182X0L3"/>
<dbReference type="VEuPathDB" id="VectorBase:AQUA003330"/>
<dbReference type="InterPro" id="IPR003656">
    <property type="entry name" value="Znf_BED"/>
</dbReference>
<dbReference type="SMART" id="SM00614">
    <property type="entry name" value="ZnF_BED"/>
    <property type="match status" value="2"/>
</dbReference>
<feature type="domain" description="BED-type" evidence="7">
    <location>
        <begin position="61"/>
        <end position="111"/>
    </location>
</feature>
<dbReference type="PROSITE" id="PS50808">
    <property type="entry name" value="ZF_BED"/>
    <property type="match status" value="2"/>
</dbReference>
<evidence type="ECO:0000313" key="9">
    <source>
        <dbReference type="Proteomes" id="UP000076407"/>
    </source>
</evidence>
<evidence type="ECO:0000259" key="7">
    <source>
        <dbReference type="PROSITE" id="PS50808"/>
    </source>
</evidence>
<keyword evidence="9" id="KW-1185">Reference proteome</keyword>
<evidence type="ECO:0000256" key="2">
    <source>
        <dbReference type="ARBA" id="ARBA00022771"/>
    </source>
</evidence>
<evidence type="ECO:0000256" key="4">
    <source>
        <dbReference type="PROSITE-ProRule" id="PRU00027"/>
    </source>
</evidence>
<keyword evidence="3" id="KW-0862">Zinc</keyword>
<dbReference type="GO" id="GO:1990837">
    <property type="term" value="F:sequence-specific double-stranded DNA binding"/>
    <property type="evidence" value="ECO:0007669"/>
    <property type="project" value="TreeGrafter"/>
</dbReference>
<name>A0A182X0L3_ANOQN</name>
<protein>
    <recommendedName>
        <fullName evidence="7">BED-type domain-containing protein</fullName>
    </recommendedName>
</protein>
<dbReference type="PANTHER" id="PTHR34396">
    <property type="entry name" value="OS03G0264950 PROTEIN-RELATED"/>
    <property type="match status" value="1"/>
</dbReference>
<dbReference type="SUPFAM" id="SSF57667">
    <property type="entry name" value="beta-beta-alpha zinc fingers"/>
    <property type="match status" value="2"/>
</dbReference>
<accession>A0A182X0L3</accession>
<reference evidence="8" key="1">
    <citation type="submission" date="2020-05" db="UniProtKB">
        <authorList>
            <consortium name="EnsemblMetazoa"/>
        </authorList>
    </citation>
    <scope>IDENTIFICATION</scope>
    <source>
        <strain evidence="8">SANGQUA</strain>
    </source>
</reference>
<dbReference type="AlphaFoldDB" id="A0A182X0L3"/>
<evidence type="ECO:0000256" key="1">
    <source>
        <dbReference type="ARBA" id="ARBA00022723"/>
    </source>
</evidence>
<organism evidence="8 9">
    <name type="scientific">Anopheles quadriannulatus</name>
    <name type="common">Mosquito</name>
    <dbReference type="NCBI Taxonomy" id="34691"/>
    <lineage>
        <taxon>Eukaryota</taxon>
        <taxon>Metazoa</taxon>
        <taxon>Ecdysozoa</taxon>
        <taxon>Arthropoda</taxon>
        <taxon>Hexapoda</taxon>
        <taxon>Insecta</taxon>
        <taxon>Pterygota</taxon>
        <taxon>Neoptera</taxon>
        <taxon>Endopterygota</taxon>
        <taxon>Diptera</taxon>
        <taxon>Nematocera</taxon>
        <taxon>Culicoidea</taxon>
        <taxon>Culicidae</taxon>
        <taxon>Anophelinae</taxon>
        <taxon>Anopheles</taxon>
    </lineage>
</organism>
<dbReference type="GO" id="GO:0008270">
    <property type="term" value="F:zinc ion binding"/>
    <property type="evidence" value="ECO:0007669"/>
    <property type="project" value="UniProtKB-KW"/>
</dbReference>
<proteinExistence type="predicted"/>
<dbReference type="InterPro" id="IPR036236">
    <property type="entry name" value="Znf_C2H2_sf"/>
</dbReference>
<dbReference type="Proteomes" id="UP000076407">
    <property type="component" value="Unassembled WGS sequence"/>
</dbReference>
<feature type="region of interest" description="Disordered" evidence="6">
    <location>
        <begin position="262"/>
        <end position="284"/>
    </location>
</feature>
<dbReference type="GO" id="GO:0006357">
    <property type="term" value="P:regulation of transcription by RNA polymerase II"/>
    <property type="evidence" value="ECO:0007669"/>
    <property type="project" value="TreeGrafter"/>
</dbReference>
<dbReference type="EnsemblMetazoa" id="AQUA003330-RA">
    <property type="protein sequence ID" value="AQUA003330-PA"/>
    <property type="gene ID" value="AQUA003330"/>
</dbReference>
<evidence type="ECO:0000256" key="6">
    <source>
        <dbReference type="SAM" id="MobiDB-lite"/>
    </source>
</evidence>
<keyword evidence="5" id="KW-0175">Coiled coil</keyword>
<sequence>MPGPRSNLWSFFTRDPTGKTAKCALCNQLMSVEKSTYSNLRRHILRKHPSRRHEVAPREKTLHNAMWKHFSKEPEKRAKCRHCGTVLTYKYTTSSLGRHMQNKHVKILLEEQQSSAAQFEEEYEEVYEEEEEEQEQEQGMFPVHSDEERSQYAAGGCVSGNESDGEMECGGGLIELQPVKNDGLTEPIKLEIVDLNPEPTSNDDPDHELIEGSIHHHHHHQSSRITQYDEEAVMMHHHHHHELGQEDDLSEVIEETVIGQIMGPEDTAHPGPADPTATEDEERKASAGCLISSSMKHINTKVATFAVHTALEMESLAAQQRIIAQKLVSDILFNAKLDNLDENSLVIVRVGTFERE</sequence>
<feature type="domain" description="BED-type" evidence="7">
    <location>
        <begin position="3"/>
        <end position="55"/>
    </location>
</feature>
<keyword evidence="2 4" id="KW-0863">Zinc-finger</keyword>
<dbReference type="Pfam" id="PF02892">
    <property type="entry name" value="zf-BED"/>
    <property type="match status" value="2"/>
</dbReference>
<dbReference type="PANTHER" id="PTHR34396:SF25">
    <property type="entry name" value="BOUNDARY ELEMENT ASSOCIATED FACTOR"/>
    <property type="match status" value="1"/>
</dbReference>
<keyword evidence="1" id="KW-0479">Metal-binding</keyword>
<feature type="coiled-coil region" evidence="5">
    <location>
        <begin position="109"/>
        <end position="140"/>
    </location>
</feature>
<dbReference type="InterPro" id="IPR053031">
    <property type="entry name" value="Cuticle_assoc_protein"/>
</dbReference>
<evidence type="ECO:0000256" key="5">
    <source>
        <dbReference type="SAM" id="Coils"/>
    </source>
</evidence>
<dbReference type="GO" id="GO:0005634">
    <property type="term" value="C:nucleus"/>
    <property type="evidence" value="ECO:0007669"/>
    <property type="project" value="TreeGrafter"/>
</dbReference>
<evidence type="ECO:0000256" key="3">
    <source>
        <dbReference type="ARBA" id="ARBA00022833"/>
    </source>
</evidence>
<evidence type="ECO:0000313" key="8">
    <source>
        <dbReference type="EnsemblMetazoa" id="AQUA003330-PA"/>
    </source>
</evidence>